<dbReference type="InterPro" id="IPR029071">
    <property type="entry name" value="Ubiquitin-like_domsf"/>
</dbReference>
<dbReference type="SUPFAM" id="SSF54236">
    <property type="entry name" value="Ubiquitin-like"/>
    <property type="match status" value="1"/>
</dbReference>
<evidence type="ECO:0000259" key="6">
    <source>
        <dbReference type="PROSITE" id="PS50105"/>
    </source>
</evidence>
<feature type="compositionally biased region" description="Low complexity" evidence="4">
    <location>
        <begin position="357"/>
        <end position="384"/>
    </location>
</feature>
<comment type="caution">
    <text evidence="8">The sequence shown here is derived from an EMBL/GenBank/DDBJ whole genome shotgun (WGS) entry which is preliminary data.</text>
</comment>
<dbReference type="Pfam" id="PF00788">
    <property type="entry name" value="RA"/>
    <property type="match status" value="1"/>
</dbReference>
<feature type="region of interest" description="Disordered" evidence="4">
    <location>
        <begin position="160"/>
        <end position="272"/>
    </location>
</feature>
<evidence type="ECO:0000313" key="8">
    <source>
        <dbReference type="EMBL" id="KAJ3479754.1"/>
    </source>
</evidence>
<dbReference type="CDD" id="cd01786">
    <property type="entry name" value="RA_STE50"/>
    <property type="match status" value="1"/>
</dbReference>
<accession>A0AAD5YDL4</accession>
<dbReference type="SMART" id="SM00314">
    <property type="entry name" value="RA"/>
    <property type="match status" value="1"/>
</dbReference>
<keyword evidence="9" id="KW-1185">Reference proteome</keyword>
<dbReference type="Gene3D" id="2.30.30.40">
    <property type="entry name" value="SH3 Domains"/>
    <property type="match status" value="2"/>
</dbReference>
<dbReference type="CDD" id="cd00174">
    <property type="entry name" value="SH3"/>
    <property type="match status" value="2"/>
</dbReference>
<name>A0AAD5YDL4_9APHY</name>
<keyword evidence="1 2" id="KW-0728">SH3 domain</keyword>
<dbReference type="PROSITE" id="PS50105">
    <property type="entry name" value="SAM_DOMAIN"/>
    <property type="match status" value="1"/>
</dbReference>
<protein>
    <recommendedName>
        <fullName evidence="10">Protein kinase regulator</fullName>
    </recommendedName>
</protein>
<dbReference type="InterPro" id="IPR036028">
    <property type="entry name" value="SH3-like_dom_sf"/>
</dbReference>
<evidence type="ECO:0000259" key="7">
    <source>
        <dbReference type="PROSITE" id="PS50200"/>
    </source>
</evidence>
<feature type="region of interest" description="Disordered" evidence="4">
    <location>
        <begin position="703"/>
        <end position="722"/>
    </location>
</feature>
<evidence type="ECO:0000256" key="1">
    <source>
        <dbReference type="ARBA" id="ARBA00022443"/>
    </source>
</evidence>
<evidence type="ECO:0000256" key="4">
    <source>
        <dbReference type="SAM" id="MobiDB-lite"/>
    </source>
</evidence>
<dbReference type="SMART" id="SM00326">
    <property type="entry name" value="SH3"/>
    <property type="match status" value="2"/>
</dbReference>
<feature type="domain" description="Ras-associating" evidence="7">
    <location>
        <begin position="273"/>
        <end position="350"/>
    </location>
</feature>
<dbReference type="SUPFAM" id="SSF47769">
    <property type="entry name" value="SAM/Pointed domain"/>
    <property type="match status" value="1"/>
</dbReference>
<feature type="compositionally biased region" description="Low complexity" evidence="4">
    <location>
        <begin position="469"/>
        <end position="481"/>
    </location>
</feature>
<evidence type="ECO:0000256" key="2">
    <source>
        <dbReference type="PROSITE-ProRule" id="PRU00192"/>
    </source>
</evidence>
<evidence type="ECO:0000259" key="5">
    <source>
        <dbReference type="PROSITE" id="PS50002"/>
    </source>
</evidence>
<dbReference type="InterPro" id="IPR001660">
    <property type="entry name" value="SAM"/>
</dbReference>
<dbReference type="Proteomes" id="UP001212997">
    <property type="component" value="Unassembled WGS sequence"/>
</dbReference>
<proteinExistence type="predicted"/>
<dbReference type="InterPro" id="IPR013761">
    <property type="entry name" value="SAM/pointed_sf"/>
</dbReference>
<dbReference type="PROSITE" id="PS50200">
    <property type="entry name" value="RA"/>
    <property type="match status" value="1"/>
</dbReference>
<organism evidence="8 9">
    <name type="scientific">Meripilus lineatus</name>
    <dbReference type="NCBI Taxonomy" id="2056292"/>
    <lineage>
        <taxon>Eukaryota</taxon>
        <taxon>Fungi</taxon>
        <taxon>Dikarya</taxon>
        <taxon>Basidiomycota</taxon>
        <taxon>Agaricomycotina</taxon>
        <taxon>Agaricomycetes</taxon>
        <taxon>Polyporales</taxon>
        <taxon>Meripilaceae</taxon>
        <taxon>Meripilus</taxon>
    </lineage>
</organism>
<evidence type="ECO:0000313" key="9">
    <source>
        <dbReference type="Proteomes" id="UP001212997"/>
    </source>
</evidence>
<gene>
    <name evidence="8" type="ORF">NLI96_g8838</name>
</gene>
<keyword evidence="3" id="KW-0175">Coiled coil</keyword>
<feature type="compositionally biased region" description="Low complexity" evidence="4">
    <location>
        <begin position="443"/>
        <end position="461"/>
    </location>
</feature>
<dbReference type="EMBL" id="JANAWD010000418">
    <property type="protein sequence ID" value="KAJ3479754.1"/>
    <property type="molecule type" value="Genomic_DNA"/>
</dbReference>
<feature type="region of interest" description="Disordered" evidence="4">
    <location>
        <begin position="423"/>
        <end position="486"/>
    </location>
</feature>
<dbReference type="PROSITE" id="PS50002">
    <property type="entry name" value="SH3"/>
    <property type="match status" value="2"/>
</dbReference>
<feature type="region of interest" description="Disordered" evidence="4">
    <location>
        <begin position="357"/>
        <end position="409"/>
    </location>
</feature>
<feature type="domain" description="SAM" evidence="6">
    <location>
        <begin position="14"/>
        <end position="95"/>
    </location>
</feature>
<feature type="domain" description="SH3" evidence="5">
    <location>
        <begin position="492"/>
        <end position="561"/>
    </location>
</feature>
<dbReference type="AlphaFoldDB" id="A0AAD5YDL4"/>
<dbReference type="Gene3D" id="3.10.20.90">
    <property type="entry name" value="Phosphatidylinositol 3-kinase Catalytic Subunit, Chain A, domain 1"/>
    <property type="match status" value="1"/>
</dbReference>
<evidence type="ECO:0008006" key="10">
    <source>
        <dbReference type="Google" id="ProtNLM"/>
    </source>
</evidence>
<dbReference type="Gene3D" id="1.10.150.50">
    <property type="entry name" value="Transcription Factor, Ets-1"/>
    <property type="match status" value="1"/>
</dbReference>
<dbReference type="InterPro" id="IPR000159">
    <property type="entry name" value="RA_dom"/>
</dbReference>
<feature type="domain" description="SH3" evidence="5">
    <location>
        <begin position="599"/>
        <end position="659"/>
    </location>
</feature>
<reference evidence="8" key="1">
    <citation type="submission" date="2022-07" db="EMBL/GenBank/DDBJ databases">
        <title>Genome Sequence of Physisporinus lineatus.</title>
        <authorList>
            <person name="Buettner E."/>
        </authorList>
    </citation>
    <scope>NUCLEOTIDE SEQUENCE</scope>
    <source>
        <strain evidence="8">VT162</strain>
    </source>
</reference>
<dbReference type="GO" id="GO:0007165">
    <property type="term" value="P:signal transduction"/>
    <property type="evidence" value="ECO:0007669"/>
    <property type="project" value="InterPro"/>
</dbReference>
<feature type="coiled-coil region" evidence="3">
    <location>
        <begin position="119"/>
        <end position="146"/>
    </location>
</feature>
<dbReference type="SUPFAM" id="SSF50044">
    <property type="entry name" value="SH3-domain"/>
    <property type="match status" value="2"/>
</dbReference>
<evidence type="ECO:0000256" key="3">
    <source>
        <dbReference type="SAM" id="Coils"/>
    </source>
</evidence>
<feature type="compositionally biased region" description="Low complexity" evidence="4">
    <location>
        <begin position="214"/>
        <end position="259"/>
    </location>
</feature>
<sequence length="722" mass="78243">MDNHDYSRTSVLEWDENDVHAWFSKLGYPQYEHQIKGMFPFRGVAIALFISTAPDHRIRGDVLCLMDPEYLKEVGISTIGQRLSILKSVYLLKLAQNIPIGPDHYIPPSEADNRPAVSMEALTHLLRQQDDRLRFLEDENRRLSNSLHSCVDDISSIRSSVSLRSEPQPESPVQRQPSFKWASFVKPSRSPTKPIPEVSESPQPSPQRAEHDPTPSSSRAPATSSSSSSKPPSSSQQQQPPLSATSFSTNVTATTSTSTPPRPSRQESSDNLKSFKVSLDDPAWKVLPAALKKYKINNDDWQNYAMFICYGSPGNRIERCLSYDEKPLLLFQKLKDAKKNPVFMLKHIKDIRSPIAVAQQKQAARKASSETSSARSPPLSSAAANNQTHAQSSSQGSSQDSHRTRPPKLQVNSHLAAVAPGMMTGTTVGQSGWPEIMSPAVDSKGSSSEEMSGAAGESSKGQNSAPLASSSVQQQESEGSGTAVVREIPPSTGVSYAVAIYPYMAEQEDEFDVVVGDTFIILSRARGWWVVQRDPAGSGVVEPDTSKQGWVPAGCLLETNVPVATAIAEATATRGLNGESSPPTSPPGKTPILPLSILSTSFPGIALMDYKKKGEEELDLAKDDSLRVFKRYNHWSYAVKEDSGDRGWVPSWFIGKVPAASGVPATPSTSGNPNNFGPTSIPLEGGENGRFANDAVGQSQQAQVSPMSSAFPPMQTRTTAVI</sequence>
<dbReference type="InterPro" id="IPR001452">
    <property type="entry name" value="SH3_domain"/>
</dbReference>
<dbReference type="Pfam" id="PF00018">
    <property type="entry name" value="SH3_1"/>
    <property type="match status" value="2"/>
</dbReference>